<keyword evidence="4" id="KW-0092">Biotin</keyword>
<dbReference type="GO" id="GO:0005524">
    <property type="term" value="F:ATP binding"/>
    <property type="evidence" value="ECO:0007669"/>
    <property type="project" value="UniProtKB-KW"/>
</dbReference>
<dbReference type="AlphaFoldDB" id="A0A1W1W9X7"/>
<keyword evidence="1 7" id="KW-0436">Ligase</keyword>
<dbReference type="Proteomes" id="UP000192660">
    <property type="component" value="Unassembled WGS sequence"/>
</dbReference>
<dbReference type="SUPFAM" id="SSF50037">
    <property type="entry name" value="C-terminal domain of transcriptional repressors"/>
    <property type="match status" value="1"/>
</dbReference>
<evidence type="ECO:0000259" key="6">
    <source>
        <dbReference type="PROSITE" id="PS51733"/>
    </source>
</evidence>
<evidence type="ECO:0000313" key="8">
    <source>
        <dbReference type="Proteomes" id="UP000192660"/>
    </source>
</evidence>
<dbReference type="PANTHER" id="PTHR12835">
    <property type="entry name" value="BIOTIN PROTEIN LIGASE"/>
    <property type="match status" value="1"/>
</dbReference>
<accession>A0A1W1W9X7</accession>
<dbReference type="GO" id="GO:0016740">
    <property type="term" value="F:transferase activity"/>
    <property type="evidence" value="ECO:0007669"/>
    <property type="project" value="UniProtKB-ARBA"/>
</dbReference>
<reference evidence="8" key="1">
    <citation type="submission" date="2017-04" db="EMBL/GenBank/DDBJ databases">
        <authorList>
            <person name="Varghese N."/>
            <person name="Submissions S."/>
        </authorList>
    </citation>
    <scope>NUCLEOTIDE SEQUENCE [LARGE SCALE GENOMIC DNA]</scope>
    <source>
        <strain evidence="8">DSM 9293</strain>
    </source>
</reference>
<evidence type="ECO:0000256" key="4">
    <source>
        <dbReference type="ARBA" id="ARBA00023267"/>
    </source>
</evidence>
<dbReference type="InterPro" id="IPR004408">
    <property type="entry name" value="Biotin_CoA_COase_ligase"/>
</dbReference>
<dbReference type="EC" id="6.3.4.15" evidence="5"/>
<organism evidence="7 8">
    <name type="scientific">Sulfobacillus thermosulfidooxidans (strain DSM 9293 / VKM B-1269 / AT-1)</name>
    <dbReference type="NCBI Taxonomy" id="929705"/>
    <lineage>
        <taxon>Bacteria</taxon>
        <taxon>Bacillati</taxon>
        <taxon>Bacillota</taxon>
        <taxon>Clostridia</taxon>
        <taxon>Eubacteriales</taxon>
        <taxon>Clostridiales Family XVII. Incertae Sedis</taxon>
        <taxon>Sulfobacillus</taxon>
    </lineage>
</organism>
<dbReference type="Pfam" id="PF03099">
    <property type="entry name" value="BPL_LplA_LipB"/>
    <property type="match status" value="1"/>
</dbReference>
<evidence type="ECO:0000256" key="1">
    <source>
        <dbReference type="ARBA" id="ARBA00022598"/>
    </source>
</evidence>
<dbReference type="STRING" id="28034.BFX07_09300"/>
<dbReference type="InterPro" id="IPR004143">
    <property type="entry name" value="BPL_LPL_catalytic"/>
</dbReference>
<keyword evidence="2" id="KW-0547">Nucleotide-binding</keyword>
<dbReference type="GO" id="GO:0004077">
    <property type="term" value="F:biotin--[biotin carboxyl-carrier protein] ligase activity"/>
    <property type="evidence" value="ECO:0007669"/>
    <property type="project" value="UniProtKB-EC"/>
</dbReference>
<name>A0A1W1W9X7_SULTA</name>
<protein>
    <recommendedName>
        <fullName evidence="5">biotin--[biotin carboxyl-carrier protein] ligase</fullName>
        <ecNumber evidence="5">6.3.4.15</ecNumber>
    </recommendedName>
</protein>
<dbReference type="PROSITE" id="PS51733">
    <property type="entry name" value="BPL_LPL_CATALYTIC"/>
    <property type="match status" value="1"/>
</dbReference>
<dbReference type="Gene3D" id="2.30.30.100">
    <property type="match status" value="1"/>
</dbReference>
<keyword evidence="8" id="KW-1185">Reference proteome</keyword>
<sequence length="268" mass="28799">MSDNFMDEGFRRDESGWLGQDLRVFPTVGSTNHVLRERLKEENVPPGATIIALEQTQGRGRLGRSWWSPPGRGLYVSTLLYPPRLQHAGILSLLAAVALTDAVRRITNLTAGIKWPNDGIIQGKKYAGILVEAGTAPISWAIVGMGINVTGQVPGDIAHAITLEQAGAKKLTLELLWQALAHDLEARYESWLVEGNAGIIEAWRAYSVTLGQIVLAQGPFGQFTGRAEDVDEEGRLLIRHGSSLIPVSSGEVSVRAPDGSYAPSSGAG</sequence>
<evidence type="ECO:0000313" key="7">
    <source>
        <dbReference type="EMBL" id="SMC03096.1"/>
    </source>
</evidence>
<dbReference type="InterPro" id="IPR045864">
    <property type="entry name" value="aa-tRNA-synth_II/BPL/LPL"/>
</dbReference>
<dbReference type="InterPro" id="IPR003142">
    <property type="entry name" value="BPL_C"/>
</dbReference>
<feature type="domain" description="BPL/LPL catalytic" evidence="6">
    <location>
        <begin position="8"/>
        <end position="192"/>
    </location>
</feature>
<dbReference type="OrthoDB" id="9807064at2"/>
<gene>
    <name evidence="7" type="ORF">SAMN00768000_0907</name>
</gene>
<dbReference type="RefSeq" id="WP_084660925.1">
    <property type="nucleotide sequence ID" value="NZ_FWWY01000001.1"/>
</dbReference>
<evidence type="ECO:0000256" key="5">
    <source>
        <dbReference type="ARBA" id="ARBA00024227"/>
    </source>
</evidence>
<evidence type="ECO:0000256" key="3">
    <source>
        <dbReference type="ARBA" id="ARBA00022840"/>
    </source>
</evidence>
<dbReference type="Pfam" id="PF02237">
    <property type="entry name" value="BPL_C"/>
    <property type="match status" value="1"/>
</dbReference>
<dbReference type="CDD" id="cd16442">
    <property type="entry name" value="BPL"/>
    <property type="match status" value="1"/>
</dbReference>
<dbReference type="PANTHER" id="PTHR12835:SF5">
    <property type="entry name" value="BIOTIN--PROTEIN LIGASE"/>
    <property type="match status" value="1"/>
</dbReference>
<dbReference type="GO" id="GO:0005737">
    <property type="term" value="C:cytoplasm"/>
    <property type="evidence" value="ECO:0007669"/>
    <property type="project" value="TreeGrafter"/>
</dbReference>
<evidence type="ECO:0000256" key="2">
    <source>
        <dbReference type="ARBA" id="ARBA00022741"/>
    </source>
</evidence>
<dbReference type="NCBIfam" id="TIGR00121">
    <property type="entry name" value="birA_ligase"/>
    <property type="match status" value="1"/>
</dbReference>
<dbReference type="EMBL" id="FWWY01000001">
    <property type="protein sequence ID" value="SMC03096.1"/>
    <property type="molecule type" value="Genomic_DNA"/>
</dbReference>
<dbReference type="SUPFAM" id="SSF55681">
    <property type="entry name" value="Class II aaRS and biotin synthetases"/>
    <property type="match status" value="1"/>
</dbReference>
<dbReference type="InterPro" id="IPR008988">
    <property type="entry name" value="Transcriptional_repressor_C"/>
</dbReference>
<proteinExistence type="predicted"/>
<dbReference type="GO" id="GO:0009249">
    <property type="term" value="P:protein lipoylation"/>
    <property type="evidence" value="ECO:0007669"/>
    <property type="project" value="UniProtKB-ARBA"/>
</dbReference>
<dbReference type="Gene3D" id="3.30.930.10">
    <property type="entry name" value="Bira Bifunctional Protein, Domain 2"/>
    <property type="match status" value="1"/>
</dbReference>
<keyword evidence="3" id="KW-0067">ATP-binding</keyword>